<name>A0A2R5FFJ9_9PROT</name>
<dbReference type="GO" id="GO:0071732">
    <property type="term" value="P:cellular response to nitric oxide"/>
    <property type="evidence" value="ECO:0007669"/>
    <property type="project" value="UniProtKB-ARBA"/>
</dbReference>
<reference evidence="8 9" key="1">
    <citation type="journal article" date="2018" name="Environ. Microbiol.">
        <title>Isolation and genomic characterization of Novimethylophilus kurashikiensis gen. nov. sp. nov., a new lanthanide-dependent methylotrophic species of Methylophilaceae.</title>
        <authorList>
            <person name="Lv H."/>
            <person name="Sahin N."/>
            <person name="Tani A."/>
        </authorList>
    </citation>
    <scope>NUCLEOTIDE SEQUENCE [LARGE SCALE GENOMIC DNA]</scope>
    <source>
        <strain evidence="8 9">La2-4</strain>
    </source>
</reference>
<dbReference type="PROSITE" id="PS50883">
    <property type="entry name" value="EAL"/>
    <property type="match status" value="1"/>
</dbReference>
<evidence type="ECO:0000256" key="2">
    <source>
        <dbReference type="SAM" id="Coils"/>
    </source>
</evidence>
<dbReference type="FunFam" id="3.30.70.270:FF:000001">
    <property type="entry name" value="Diguanylate cyclase domain protein"/>
    <property type="match status" value="1"/>
</dbReference>
<gene>
    <name evidence="8" type="ORF">NMK_3000</name>
</gene>
<comment type="catalytic activity">
    <reaction evidence="1">
        <text>3',3'-c-di-GMP + H2O = 5'-phosphoguanylyl(3'-&gt;5')guanosine + H(+)</text>
        <dbReference type="Rhea" id="RHEA:24902"/>
        <dbReference type="ChEBI" id="CHEBI:15377"/>
        <dbReference type="ChEBI" id="CHEBI:15378"/>
        <dbReference type="ChEBI" id="CHEBI:58754"/>
        <dbReference type="ChEBI" id="CHEBI:58805"/>
        <dbReference type="EC" id="3.1.4.52"/>
    </reaction>
    <physiologicalReaction direction="left-to-right" evidence="1">
        <dbReference type="Rhea" id="RHEA:24903"/>
    </physiologicalReaction>
</comment>
<dbReference type="SUPFAM" id="SSF55781">
    <property type="entry name" value="GAF domain-like"/>
    <property type="match status" value="1"/>
</dbReference>
<dbReference type="SUPFAM" id="SSF55785">
    <property type="entry name" value="PYP-like sensor domain (PAS domain)"/>
    <property type="match status" value="1"/>
</dbReference>
<dbReference type="Pfam" id="PF00990">
    <property type="entry name" value="GGDEF"/>
    <property type="match status" value="1"/>
</dbReference>
<organism evidence="8 9">
    <name type="scientific">Novimethylophilus kurashikiensis</name>
    <dbReference type="NCBI Taxonomy" id="1825523"/>
    <lineage>
        <taxon>Bacteria</taxon>
        <taxon>Pseudomonadati</taxon>
        <taxon>Pseudomonadota</taxon>
        <taxon>Betaproteobacteria</taxon>
        <taxon>Nitrosomonadales</taxon>
        <taxon>Methylophilaceae</taxon>
        <taxon>Novimethylophilus</taxon>
    </lineage>
</organism>
<protein>
    <submittedName>
        <fullName evidence="8">Diguanylate cyclase</fullName>
    </submittedName>
</protein>
<keyword evidence="2" id="KW-0175">Coiled coil</keyword>
<dbReference type="InterPro" id="IPR029787">
    <property type="entry name" value="Nucleotide_cyclase"/>
</dbReference>
<dbReference type="SMART" id="SM00052">
    <property type="entry name" value="EAL"/>
    <property type="match status" value="1"/>
</dbReference>
<dbReference type="Gene3D" id="3.30.70.270">
    <property type="match status" value="1"/>
</dbReference>
<dbReference type="InterPro" id="IPR001633">
    <property type="entry name" value="EAL_dom"/>
</dbReference>
<evidence type="ECO:0000259" key="4">
    <source>
        <dbReference type="PROSITE" id="PS50112"/>
    </source>
</evidence>
<dbReference type="CDD" id="cd01948">
    <property type="entry name" value="EAL"/>
    <property type="match status" value="1"/>
</dbReference>
<dbReference type="EMBL" id="BDOQ01000018">
    <property type="protein sequence ID" value="GBG15393.1"/>
    <property type="molecule type" value="Genomic_DNA"/>
</dbReference>
<dbReference type="FunFam" id="3.20.20.450:FF:000001">
    <property type="entry name" value="Cyclic di-GMP phosphodiesterase yahA"/>
    <property type="match status" value="1"/>
</dbReference>
<dbReference type="SMART" id="SM00086">
    <property type="entry name" value="PAC"/>
    <property type="match status" value="1"/>
</dbReference>
<dbReference type="CDD" id="cd00130">
    <property type="entry name" value="PAS"/>
    <property type="match status" value="1"/>
</dbReference>
<dbReference type="PANTHER" id="PTHR44757">
    <property type="entry name" value="DIGUANYLATE CYCLASE DGCP"/>
    <property type="match status" value="1"/>
</dbReference>
<dbReference type="Proteomes" id="UP000245081">
    <property type="component" value="Unassembled WGS sequence"/>
</dbReference>
<dbReference type="InterPro" id="IPR000160">
    <property type="entry name" value="GGDEF_dom"/>
</dbReference>
<dbReference type="InterPro" id="IPR043128">
    <property type="entry name" value="Rev_trsase/Diguanyl_cyclase"/>
</dbReference>
<evidence type="ECO:0000259" key="6">
    <source>
        <dbReference type="PROSITE" id="PS50883"/>
    </source>
</evidence>
<dbReference type="InterPro" id="IPR029016">
    <property type="entry name" value="GAF-like_dom_sf"/>
</dbReference>
<sequence length="1049" mass="118905">MTPKLAPFNKLSPFLLSLWLTLVAFVAFSVTFVGYIRAQKQIDIASEIRYQSYQLADELRQSSDDLTRMARTYVAIGEARYKQHYQEILDIRNGVKPRPVNYDHIYWDLVLEDDRRPRPYGPAVPLLQRMRDLGFTAPEFAKLQEAKLRSDALTKTEYNAMALVESSHEESQRLRALQQLNDTAYHRAKAGIMQPISEFYTLMDNRTLSMVHASEEKAQQVLMLLVALGVLLVFLLWRVLRALKMTLGSHLDDLHARIVRLGKGDLSTPIPVPDSAENSITGWLEQTRHNLNQIDSQRQESEAANQRLTQLYAALSQCNQAIVRCQSETELLPLVCRDAVEHGGMKMAWIGMKDPAHQVLRPVAYYGDGVDYLENLEIAIDTHMPGSSGPTGRAFREMRPVWCQDFRNDATLMWRERSEKYGWQASASLPLHCNGEIVGTFNLYSSKQGAFDTQAQELLIEMAVDISHALGRFKLEKDHYQLELELKASEERSRLVLENSIDAVINIDREGRITEWNGAAMDIFGYRREEVLGKELGQFIIPERYRHAHATAMQRLAASLEHEPSGKRVEIEALRSDGSEFPVELSITSIRRNGMVFFSAFLRDISERKQAEARIRYLALFDALTGLPNRTQLEERIAYAISLAKRNNGHIALVFLDLDHFKNINDTLGHSVGDRLLIEIAARLQNGSREQDTVARLGGDEFILLLPESNEDGVRRVAEKLLESITRPFIDEKGNELTVSSSIGIAFYPNDGEDFETLLKNADTAMYRAKKDGRNGYCFFTPQMQARSVRNLEVENALRQAVARNQLELYYQPQISAVDGKLIGAEALLRWHNPELGFISPAEFIPIAEESGLILSIGEWVLRTALTQLKSWIDRGMSPIIVAVNLSAIQFRHATLPQLVSTILDELQLPPEFLELELTESAAMHDPVAAIDIMNNLHGRGVRMSIDDFGTGYSSLSYLKKFKVYKLKIDQSFVRDISTDPEDKAIVNAVIQMAHSLGLKTIAEGVETESQLDFVRSQLCDEVQGYYFSKPLPAAQFEDFARRDRNMLY</sequence>
<dbReference type="NCBIfam" id="TIGR00254">
    <property type="entry name" value="GGDEF"/>
    <property type="match status" value="1"/>
</dbReference>
<dbReference type="InterPro" id="IPR000700">
    <property type="entry name" value="PAS-assoc_C"/>
</dbReference>
<dbReference type="InterPro" id="IPR035919">
    <property type="entry name" value="EAL_sf"/>
</dbReference>
<dbReference type="InterPro" id="IPR035965">
    <property type="entry name" value="PAS-like_dom_sf"/>
</dbReference>
<evidence type="ECO:0000313" key="8">
    <source>
        <dbReference type="EMBL" id="GBG15393.1"/>
    </source>
</evidence>
<evidence type="ECO:0000259" key="5">
    <source>
        <dbReference type="PROSITE" id="PS50113"/>
    </source>
</evidence>
<dbReference type="Pfam" id="PF13185">
    <property type="entry name" value="GAF_2"/>
    <property type="match status" value="1"/>
</dbReference>
<dbReference type="InterPro" id="IPR000014">
    <property type="entry name" value="PAS"/>
</dbReference>
<dbReference type="InterPro" id="IPR003018">
    <property type="entry name" value="GAF"/>
</dbReference>
<dbReference type="SMART" id="SM00267">
    <property type="entry name" value="GGDEF"/>
    <property type="match status" value="1"/>
</dbReference>
<dbReference type="PANTHER" id="PTHR44757:SF2">
    <property type="entry name" value="BIOFILM ARCHITECTURE MAINTENANCE PROTEIN MBAA"/>
    <property type="match status" value="1"/>
</dbReference>
<feature type="domain" description="GGDEF" evidence="7">
    <location>
        <begin position="649"/>
        <end position="782"/>
    </location>
</feature>
<dbReference type="RefSeq" id="WP_109016542.1">
    <property type="nucleotide sequence ID" value="NZ_BDOQ01000018.1"/>
</dbReference>
<feature type="transmembrane region" description="Helical" evidence="3">
    <location>
        <begin position="221"/>
        <end position="240"/>
    </location>
</feature>
<keyword evidence="3" id="KW-0472">Membrane</keyword>
<dbReference type="CDD" id="cd01949">
    <property type="entry name" value="GGDEF"/>
    <property type="match status" value="1"/>
</dbReference>
<feature type="coiled-coil region" evidence="2">
    <location>
        <begin position="284"/>
        <end position="314"/>
    </location>
</feature>
<dbReference type="AlphaFoldDB" id="A0A2R5FFJ9"/>
<dbReference type="Gene3D" id="3.20.20.450">
    <property type="entry name" value="EAL domain"/>
    <property type="match status" value="1"/>
</dbReference>
<dbReference type="NCBIfam" id="TIGR00229">
    <property type="entry name" value="sensory_box"/>
    <property type="match status" value="1"/>
</dbReference>
<dbReference type="Gene3D" id="3.30.450.40">
    <property type="match status" value="1"/>
</dbReference>
<dbReference type="Pfam" id="PF00989">
    <property type="entry name" value="PAS"/>
    <property type="match status" value="1"/>
</dbReference>
<dbReference type="InterPro" id="IPR001610">
    <property type="entry name" value="PAC"/>
</dbReference>
<evidence type="ECO:0000313" key="9">
    <source>
        <dbReference type="Proteomes" id="UP000245081"/>
    </source>
</evidence>
<keyword evidence="9" id="KW-1185">Reference proteome</keyword>
<proteinExistence type="predicted"/>
<evidence type="ECO:0000256" key="1">
    <source>
        <dbReference type="ARBA" id="ARBA00051114"/>
    </source>
</evidence>
<dbReference type="SUPFAM" id="SSF141868">
    <property type="entry name" value="EAL domain-like"/>
    <property type="match status" value="1"/>
</dbReference>
<feature type="transmembrane region" description="Helical" evidence="3">
    <location>
        <begin position="14"/>
        <end position="36"/>
    </location>
</feature>
<dbReference type="SMART" id="SM00091">
    <property type="entry name" value="PAS"/>
    <property type="match status" value="1"/>
</dbReference>
<comment type="caution">
    <text evidence="8">The sequence shown here is derived from an EMBL/GenBank/DDBJ whole genome shotgun (WGS) entry which is preliminary data.</text>
</comment>
<evidence type="ECO:0000259" key="7">
    <source>
        <dbReference type="PROSITE" id="PS50887"/>
    </source>
</evidence>
<evidence type="ECO:0000256" key="3">
    <source>
        <dbReference type="SAM" id="Phobius"/>
    </source>
</evidence>
<feature type="domain" description="PAS" evidence="4">
    <location>
        <begin position="489"/>
        <end position="563"/>
    </location>
</feature>
<dbReference type="PROSITE" id="PS50113">
    <property type="entry name" value="PAC"/>
    <property type="match status" value="1"/>
</dbReference>
<dbReference type="PROSITE" id="PS50112">
    <property type="entry name" value="PAS"/>
    <property type="match status" value="1"/>
</dbReference>
<dbReference type="InterPro" id="IPR013767">
    <property type="entry name" value="PAS_fold"/>
</dbReference>
<dbReference type="OrthoDB" id="8588402at2"/>
<dbReference type="Gene3D" id="3.30.450.20">
    <property type="entry name" value="PAS domain"/>
    <property type="match status" value="1"/>
</dbReference>
<dbReference type="GO" id="GO:0006355">
    <property type="term" value="P:regulation of DNA-templated transcription"/>
    <property type="evidence" value="ECO:0007669"/>
    <property type="project" value="InterPro"/>
</dbReference>
<dbReference type="SUPFAM" id="SSF55073">
    <property type="entry name" value="Nucleotide cyclase"/>
    <property type="match status" value="1"/>
</dbReference>
<keyword evidence="3" id="KW-1133">Transmembrane helix</keyword>
<feature type="domain" description="PAC" evidence="5">
    <location>
        <begin position="567"/>
        <end position="617"/>
    </location>
</feature>
<accession>A0A2R5FFJ9</accession>
<dbReference type="Pfam" id="PF00563">
    <property type="entry name" value="EAL"/>
    <property type="match status" value="1"/>
</dbReference>
<dbReference type="GO" id="GO:0071111">
    <property type="term" value="F:cyclic-guanylate-specific phosphodiesterase activity"/>
    <property type="evidence" value="ECO:0007669"/>
    <property type="project" value="UniProtKB-EC"/>
</dbReference>
<dbReference type="InterPro" id="IPR052155">
    <property type="entry name" value="Biofilm_reg_signaling"/>
</dbReference>
<dbReference type="PROSITE" id="PS50887">
    <property type="entry name" value="GGDEF"/>
    <property type="match status" value="1"/>
</dbReference>
<feature type="domain" description="EAL" evidence="6">
    <location>
        <begin position="791"/>
        <end position="1045"/>
    </location>
</feature>
<keyword evidence="3" id="KW-0812">Transmembrane</keyword>